<comment type="caution">
    <text evidence="8">The sequence shown here is derived from an EMBL/GenBank/DDBJ whole genome shotgun (WGS) entry which is preliminary data.</text>
</comment>
<accession>A0A7W1WRL1</accession>
<keyword evidence="6" id="KW-0460">Magnesium</keyword>
<keyword evidence="2" id="KW-0762">Sugar transport</keyword>
<dbReference type="CDD" id="cd00215">
    <property type="entry name" value="PTS_IIA_lac"/>
    <property type="match status" value="1"/>
</dbReference>
<dbReference type="GO" id="GO:0009401">
    <property type="term" value="P:phosphoenolpyruvate-dependent sugar phosphotransferase system"/>
    <property type="evidence" value="ECO:0007669"/>
    <property type="project" value="UniProtKB-KW"/>
</dbReference>
<evidence type="ECO:0000256" key="2">
    <source>
        <dbReference type="ARBA" id="ARBA00022597"/>
    </source>
</evidence>
<keyword evidence="1" id="KW-0813">Transport</keyword>
<feature type="modified residue" description="Phosphohistidine; by HPr" evidence="7">
    <location>
        <position position="83"/>
    </location>
</feature>
<dbReference type="EMBL" id="JACEIQ010000009">
    <property type="protein sequence ID" value="MBA4494785.1"/>
    <property type="molecule type" value="Genomic_DNA"/>
</dbReference>
<sequence>MDKIQAENLTQEQIGFQLILHSGNARSKIIQSLREYRGGNTAKAEDLIKEAETDLSAAHDIHFHMIQKEANGKKTDFSLLLMHAEDHLMSTLTMKELVKELLELFKTKEGSSS</sequence>
<keyword evidence="9" id="KW-1185">Reference proteome</keyword>
<evidence type="ECO:0000256" key="6">
    <source>
        <dbReference type="PIRSR" id="PIRSR000699-2"/>
    </source>
</evidence>
<comment type="cofactor">
    <cofactor evidence="6">
        <name>Mg(2+)</name>
        <dbReference type="ChEBI" id="CHEBI:18420"/>
    </cofactor>
    <text evidence="6">Binds 1 Mg(2+) ion per trimer.</text>
</comment>
<protein>
    <submittedName>
        <fullName evidence="8">PTS lactose/cellobiose transporter subunit IIA</fullName>
    </submittedName>
</protein>
<dbReference type="InterPro" id="IPR003188">
    <property type="entry name" value="PTS_IIA_lac/cel"/>
</dbReference>
<dbReference type="InterPro" id="IPR036542">
    <property type="entry name" value="PTS_IIA_lac/cel_sf"/>
</dbReference>
<dbReference type="PANTHER" id="PTHR34382">
    <property type="entry name" value="PTS SYSTEM N,N'-DIACETYLCHITOBIOSE-SPECIFIC EIIA COMPONENT"/>
    <property type="match status" value="1"/>
</dbReference>
<evidence type="ECO:0000256" key="3">
    <source>
        <dbReference type="ARBA" id="ARBA00022679"/>
    </source>
</evidence>
<dbReference type="Proteomes" id="UP000535491">
    <property type="component" value="Unassembled WGS sequence"/>
</dbReference>
<reference evidence="8 9" key="1">
    <citation type="submission" date="2020-07" db="EMBL/GenBank/DDBJ databases">
        <authorList>
            <person name="Feng H."/>
        </authorList>
    </citation>
    <scope>NUCLEOTIDE SEQUENCE [LARGE SCALE GENOMIC DNA]</scope>
    <source>
        <strain evidence="9">s-10</strain>
    </source>
</reference>
<dbReference type="PROSITE" id="PS51095">
    <property type="entry name" value="PTS_EIIA_TYPE_3"/>
    <property type="match status" value="1"/>
</dbReference>
<dbReference type="Gene3D" id="1.20.58.80">
    <property type="entry name" value="Phosphotransferase system, lactose/cellobiose-type IIA subunit"/>
    <property type="match status" value="1"/>
</dbReference>
<evidence type="ECO:0000256" key="1">
    <source>
        <dbReference type="ARBA" id="ARBA00022448"/>
    </source>
</evidence>
<evidence type="ECO:0000256" key="7">
    <source>
        <dbReference type="PROSITE-ProRule" id="PRU00418"/>
    </source>
</evidence>
<keyword evidence="3" id="KW-0808">Transferase</keyword>
<dbReference type="GO" id="GO:0016740">
    <property type="term" value="F:transferase activity"/>
    <property type="evidence" value="ECO:0007669"/>
    <property type="project" value="UniProtKB-KW"/>
</dbReference>
<evidence type="ECO:0000313" key="8">
    <source>
        <dbReference type="EMBL" id="MBA4494785.1"/>
    </source>
</evidence>
<dbReference type="GO" id="GO:0046872">
    <property type="term" value="F:metal ion binding"/>
    <property type="evidence" value="ECO:0007669"/>
    <property type="project" value="UniProtKB-KW"/>
</dbReference>
<feature type="active site" description="Tele-phosphohistidine intermediate" evidence="5">
    <location>
        <position position="83"/>
    </location>
</feature>
<gene>
    <name evidence="8" type="ORF">H1191_10755</name>
</gene>
<organism evidence="8 9">
    <name type="scientific">Paenactinomyces guangxiensis</name>
    <dbReference type="NCBI Taxonomy" id="1490290"/>
    <lineage>
        <taxon>Bacteria</taxon>
        <taxon>Bacillati</taxon>
        <taxon>Bacillota</taxon>
        <taxon>Bacilli</taxon>
        <taxon>Bacillales</taxon>
        <taxon>Thermoactinomycetaceae</taxon>
        <taxon>Paenactinomyces</taxon>
    </lineage>
</organism>
<dbReference type="RefSeq" id="WP_181752018.1">
    <property type="nucleotide sequence ID" value="NZ_JACEIQ010000009.1"/>
</dbReference>
<evidence type="ECO:0000256" key="4">
    <source>
        <dbReference type="ARBA" id="ARBA00022683"/>
    </source>
</evidence>
<dbReference type="SUPFAM" id="SSF46973">
    <property type="entry name" value="Enzyme IIa from lactose specific PTS, IIa-lac"/>
    <property type="match status" value="1"/>
</dbReference>
<evidence type="ECO:0000256" key="5">
    <source>
        <dbReference type="PIRSR" id="PIRSR000699-1"/>
    </source>
</evidence>
<dbReference type="Pfam" id="PF02255">
    <property type="entry name" value="PTS_IIA"/>
    <property type="match status" value="1"/>
</dbReference>
<dbReference type="AlphaFoldDB" id="A0A7W1WRL1"/>
<proteinExistence type="predicted"/>
<keyword evidence="4" id="KW-0598">Phosphotransferase system</keyword>
<name>A0A7W1WRL1_9BACL</name>
<dbReference type="PANTHER" id="PTHR34382:SF10">
    <property type="entry name" value="PTS SYSTEM OLIGO-BETA-MANNOSIDE-SPECIFIC EIIA COMPONENT"/>
    <property type="match status" value="1"/>
</dbReference>
<feature type="binding site" evidence="6">
    <location>
        <position position="86"/>
    </location>
    <ligand>
        <name>Mg(2+)</name>
        <dbReference type="ChEBI" id="CHEBI:18420"/>
        <note>ligand shared between all trimeric partners</note>
    </ligand>
</feature>
<evidence type="ECO:0000313" key="9">
    <source>
        <dbReference type="Proteomes" id="UP000535491"/>
    </source>
</evidence>
<dbReference type="PIRSF" id="PIRSF000699">
    <property type="entry name" value="PTS_IILac_III"/>
    <property type="match status" value="1"/>
</dbReference>
<keyword evidence="6" id="KW-0479">Metal-binding</keyword>